<protein>
    <submittedName>
        <fullName evidence="2">Uncharacterized protein</fullName>
    </submittedName>
</protein>
<gene>
    <name evidence="2" type="ORF">LSCM4_01836</name>
</gene>
<evidence type="ECO:0000256" key="1">
    <source>
        <dbReference type="SAM" id="MobiDB-lite"/>
    </source>
</evidence>
<dbReference type="EMBL" id="JAFHLR010000022">
    <property type="protein sequence ID" value="KAG5479247.1"/>
    <property type="molecule type" value="Genomic_DNA"/>
</dbReference>
<sequence>MPNNKETASGICPPPPPSTRSDPRCWRCRCRHACAGCRSGSAAKPQSFRCRVATKPLSLSTALSGGSLPPHPLACIHNSLSGGCAKAFRGGGAAQRAGSRHHRRLFREAVVTTSTQVKARLLAEVAILVLAMASSAG</sequence>
<dbReference type="GeneID" id="92357815"/>
<dbReference type="RefSeq" id="XP_067063340.1">
    <property type="nucleotide sequence ID" value="XM_067203881.1"/>
</dbReference>
<accession>A0A836GC47</accession>
<organism evidence="2 3">
    <name type="scientific">Leishmania orientalis</name>
    <dbReference type="NCBI Taxonomy" id="2249476"/>
    <lineage>
        <taxon>Eukaryota</taxon>
        <taxon>Discoba</taxon>
        <taxon>Euglenozoa</taxon>
        <taxon>Kinetoplastea</taxon>
        <taxon>Metakinetoplastina</taxon>
        <taxon>Trypanosomatida</taxon>
        <taxon>Trypanosomatidae</taxon>
        <taxon>Leishmaniinae</taxon>
        <taxon>Leishmania</taxon>
    </lineage>
</organism>
<evidence type="ECO:0000313" key="3">
    <source>
        <dbReference type="Proteomes" id="UP000674143"/>
    </source>
</evidence>
<dbReference type="KEGG" id="loi:92357815"/>
<dbReference type="AlphaFoldDB" id="A0A836GC47"/>
<feature type="region of interest" description="Disordered" evidence="1">
    <location>
        <begin position="1"/>
        <end position="23"/>
    </location>
</feature>
<evidence type="ECO:0000313" key="2">
    <source>
        <dbReference type="EMBL" id="KAG5479247.1"/>
    </source>
</evidence>
<keyword evidence="3" id="KW-1185">Reference proteome</keyword>
<reference evidence="2 3" key="1">
    <citation type="submission" date="2021-02" db="EMBL/GenBank/DDBJ databases">
        <title>Leishmania (Mundinia) orientalis Genome sequencing and assembly.</title>
        <authorList>
            <person name="Almutairi H."/>
            <person name="Gatherer D."/>
        </authorList>
    </citation>
    <scope>NUCLEOTIDE SEQUENCE [LARGE SCALE GENOMIC DNA]</scope>
    <source>
        <strain evidence="2">LSCM4</strain>
    </source>
</reference>
<name>A0A836GC47_9TRYP</name>
<proteinExistence type="predicted"/>
<dbReference type="Proteomes" id="UP000674143">
    <property type="component" value="Chromosome 22"/>
</dbReference>
<comment type="caution">
    <text evidence="2">The sequence shown here is derived from an EMBL/GenBank/DDBJ whole genome shotgun (WGS) entry which is preliminary data.</text>
</comment>